<proteinExistence type="predicted"/>
<dbReference type="Proteomes" id="UP000321773">
    <property type="component" value="Unassembled WGS sequence"/>
</dbReference>
<dbReference type="STRING" id="306541.SAMN05421668_10926"/>
<dbReference type="EMBL" id="BJWJ01000008">
    <property type="protein sequence ID" value="GEM04128.1"/>
    <property type="molecule type" value="Genomic_DNA"/>
</dbReference>
<gene>
    <name evidence="1" type="ORF">HMI01_11160</name>
    <name evidence="2" type="ORF">SAMN05421668_10926</name>
</gene>
<keyword evidence="4" id="KW-1185">Reference proteome</keyword>
<dbReference type="RefSeq" id="WP_089853846.1">
    <property type="nucleotide sequence ID" value="NZ_BJWJ01000008.1"/>
</dbReference>
<name>A0A1I6SGK0_9BACI</name>
<sequence>MKYELGDYVKINKRWKNVDDDLIPSFDTTDQYFDYIEAKGIDGIDCVKLRKITCDEKGYICGFRKGVKQSHVLDVETHDEFSIESEYFYLRDQEYVDVYLVATRMNCIYKVSKEDITLLKDNGGM</sequence>
<organism evidence="2 3">
    <name type="scientific">Halolactibacillus miurensis</name>
    <dbReference type="NCBI Taxonomy" id="306541"/>
    <lineage>
        <taxon>Bacteria</taxon>
        <taxon>Bacillati</taxon>
        <taxon>Bacillota</taxon>
        <taxon>Bacilli</taxon>
        <taxon>Bacillales</taxon>
        <taxon>Bacillaceae</taxon>
        <taxon>Halolactibacillus</taxon>
    </lineage>
</organism>
<dbReference type="Proteomes" id="UP000199139">
    <property type="component" value="Unassembled WGS sequence"/>
</dbReference>
<evidence type="ECO:0000313" key="1">
    <source>
        <dbReference type="EMBL" id="GEM04128.1"/>
    </source>
</evidence>
<accession>A0A1I6SGK0</accession>
<reference evidence="2 3" key="1">
    <citation type="submission" date="2016-10" db="EMBL/GenBank/DDBJ databases">
        <authorList>
            <person name="de Groot N.N."/>
        </authorList>
    </citation>
    <scope>NUCLEOTIDE SEQUENCE [LARGE SCALE GENOMIC DNA]</scope>
    <source>
        <strain evidence="2 3">DSM 17074</strain>
    </source>
</reference>
<reference evidence="1 4" key="2">
    <citation type="submission" date="2019-07" db="EMBL/GenBank/DDBJ databases">
        <title>Whole genome shotgun sequence of Halolactibacillus miurensis NBRC 100873.</title>
        <authorList>
            <person name="Hosoyama A."/>
            <person name="Uohara A."/>
            <person name="Ohji S."/>
            <person name="Ichikawa N."/>
        </authorList>
    </citation>
    <scope>NUCLEOTIDE SEQUENCE [LARGE SCALE GENOMIC DNA]</scope>
    <source>
        <strain evidence="1 4">NBRC 100873</strain>
    </source>
</reference>
<protein>
    <submittedName>
        <fullName evidence="2">Uncharacterized protein</fullName>
    </submittedName>
</protein>
<dbReference type="EMBL" id="FPAI01000009">
    <property type="protein sequence ID" value="SFS75960.1"/>
    <property type="molecule type" value="Genomic_DNA"/>
</dbReference>
<dbReference type="AlphaFoldDB" id="A0A1I6SGK0"/>
<dbReference type="OrthoDB" id="2167580at2"/>
<evidence type="ECO:0000313" key="2">
    <source>
        <dbReference type="EMBL" id="SFS75960.1"/>
    </source>
</evidence>
<evidence type="ECO:0000313" key="3">
    <source>
        <dbReference type="Proteomes" id="UP000199139"/>
    </source>
</evidence>
<evidence type="ECO:0000313" key="4">
    <source>
        <dbReference type="Proteomes" id="UP000321773"/>
    </source>
</evidence>